<evidence type="ECO:0000259" key="1">
    <source>
        <dbReference type="Pfam" id="PF01408"/>
    </source>
</evidence>
<dbReference type="InterPro" id="IPR055170">
    <property type="entry name" value="GFO_IDH_MocA-like_dom"/>
</dbReference>
<dbReference type="RefSeq" id="WP_169283722.1">
    <property type="nucleotide sequence ID" value="NZ_CP051680.1"/>
</dbReference>
<dbReference type="PANTHER" id="PTHR43377:SF1">
    <property type="entry name" value="BILIVERDIN REDUCTASE A"/>
    <property type="match status" value="1"/>
</dbReference>
<dbReference type="GO" id="GO:0000166">
    <property type="term" value="F:nucleotide binding"/>
    <property type="evidence" value="ECO:0007669"/>
    <property type="project" value="InterPro"/>
</dbReference>
<feature type="domain" description="GFO/IDH/MocA-like oxidoreductase" evidence="2">
    <location>
        <begin position="131"/>
        <end position="253"/>
    </location>
</feature>
<dbReference type="KEGG" id="cheb:HH215_32740"/>
<dbReference type="SUPFAM" id="SSF51735">
    <property type="entry name" value="NAD(P)-binding Rossmann-fold domains"/>
    <property type="match status" value="1"/>
</dbReference>
<dbReference type="InterPro" id="IPR000683">
    <property type="entry name" value="Gfo/Idh/MocA-like_OxRdtase_N"/>
</dbReference>
<dbReference type="InterPro" id="IPR036291">
    <property type="entry name" value="NAD(P)-bd_dom_sf"/>
</dbReference>
<keyword evidence="4" id="KW-1185">Reference proteome</keyword>
<dbReference type="Pfam" id="PF22725">
    <property type="entry name" value="GFO_IDH_MocA_C3"/>
    <property type="match status" value="1"/>
</dbReference>
<sequence>MKPLKIGMIGLSHGHAYSYMHEMSSLTETVLVGIADEEPVRGKDAADKYGVPYYSDYGDLLASEADAVVICSTNARHAELVKAAAAAGKHVLCEKPLGIDREEMREMIEACRAGGVELMTAFPCRYLSSVVQAKEAIDRGEIGDILAMKGTNRGKMPGGWFTDRERSGGGAVLDHTVHVADLMSWFLGNAEATEVYAQIGTLFHEVDIDDAGMLHFRFDNGVFGVLDPSWSRPAAFPTWGDVTLEIVGTKGVISIDAFSQKNEVYGGQSGTHWDYWGDNMDRLMIRDFARSIIRGIPVPISGEDGERAASIALMAYESAALGRPVSSGQR</sequence>
<protein>
    <submittedName>
        <fullName evidence="3">Gfo/Idh/MocA family oxidoreductase</fullName>
    </submittedName>
</protein>
<reference evidence="3 4" key="1">
    <citation type="submission" date="2020-04" db="EMBL/GenBank/DDBJ databases">
        <title>Genome sequencing of novel species.</title>
        <authorList>
            <person name="Heo J."/>
            <person name="Kim S.-J."/>
            <person name="Kim J.-S."/>
            <person name="Hong S.-B."/>
            <person name="Kwon S.-W."/>
        </authorList>
    </citation>
    <scope>NUCLEOTIDE SEQUENCE [LARGE SCALE GENOMIC DNA]</scope>
    <source>
        <strain evidence="3 4">MFER-1</strain>
    </source>
</reference>
<gene>
    <name evidence="3" type="ORF">HH215_32740</name>
</gene>
<dbReference type="PANTHER" id="PTHR43377">
    <property type="entry name" value="BILIVERDIN REDUCTASE A"/>
    <property type="match status" value="1"/>
</dbReference>
<dbReference type="Gene3D" id="3.40.50.720">
    <property type="entry name" value="NAD(P)-binding Rossmann-like Domain"/>
    <property type="match status" value="1"/>
</dbReference>
<dbReference type="SUPFAM" id="SSF55347">
    <property type="entry name" value="Glyceraldehyde-3-phosphate dehydrogenase-like, C-terminal domain"/>
    <property type="match status" value="1"/>
</dbReference>
<dbReference type="EMBL" id="CP051680">
    <property type="protein sequence ID" value="QJD87478.1"/>
    <property type="molecule type" value="Genomic_DNA"/>
</dbReference>
<dbReference type="AlphaFoldDB" id="A0A7Z2VQR8"/>
<evidence type="ECO:0000259" key="2">
    <source>
        <dbReference type="Pfam" id="PF22725"/>
    </source>
</evidence>
<proteinExistence type="predicted"/>
<dbReference type="InterPro" id="IPR051450">
    <property type="entry name" value="Gfo/Idh/MocA_Oxidoreductases"/>
</dbReference>
<organism evidence="3 4">
    <name type="scientific">Cohnella herbarum</name>
    <dbReference type="NCBI Taxonomy" id="2728023"/>
    <lineage>
        <taxon>Bacteria</taxon>
        <taxon>Bacillati</taxon>
        <taxon>Bacillota</taxon>
        <taxon>Bacilli</taxon>
        <taxon>Bacillales</taxon>
        <taxon>Paenibacillaceae</taxon>
        <taxon>Cohnella</taxon>
    </lineage>
</organism>
<dbReference type="Gene3D" id="3.30.360.10">
    <property type="entry name" value="Dihydrodipicolinate Reductase, domain 2"/>
    <property type="match status" value="1"/>
</dbReference>
<name>A0A7Z2VQR8_9BACL</name>
<dbReference type="Proteomes" id="UP000502248">
    <property type="component" value="Chromosome"/>
</dbReference>
<accession>A0A7Z2VQR8</accession>
<evidence type="ECO:0000313" key="4">
    <source>
        <dbReference type="Proteomes" id="UP000502248"/>
    </source>
</evidence>
<dbReference type="Pfam" id="PF01408">
    <property type="entry name" value="GFO_IDH_MocA"/>
    <property type="match status" value="1"/>
</dbReference>
<evidence type="ECO:0000313" key="3">
    <source>
        <dbReference type="EMBL" id="QJD87478.1"/>
    </source>
</evidence>
<feature type="domain" description="Gfo/Idh/MocA-like oxidoreductase N-terminal" evidence="1">
    <location>
        <begin position="5"/>
        <end position="121"/>
    </location>
</feature>